<feature type="domain" description="Major facilitator superfamily (MFS) profile" evidence="7">
    <location>
        <begin position="1"/>
        <end position="428"/>
    </location>
</feature>
<evidence type="ECO:0000256" key="3">
    <source>
        <dbReference type="ARBA" id="ARBA00022692"/>
    </source>
</evidence>
<keyword evidence="2" id="KW-0813">Transport</keyword>
<dbReference type="Proteomes" id="UP000245380">
    <property type="component" value="Unassembled WGS sequence"/>
</dbReference>
<accession>A0A2U3D943</accession>
<dbReference type="Pfam" id="PF07690">
    <property type="entry name" value="MFS_1"/>
    <property type="match status" value="2"/>
</dbReference>
<reference evidence="8 9" key="1">
    <citation type="submission" date="2016-11" db="EMBL/GenBank/DDBJ databases">
        <title>Comparative genomics of Acidibacillus ferroxidans species.</title>
        <authorList>
            <person name="Oliveira G."/>
            <person name="Nunes G."/>
            <person name="Oliveira R."/>
            <person name="Araujo F."/>
            <person name="Salim A."/>
            <person name="Scholte L."/>
            <person name="Morais D."/>
            <person name="Nancucheo I."/>
            <person name="Johnson D.B."/>
            <person name="Grail B."/>
            <person name="Bittencourt J."/>
            <person name="Valadares R."/>
        </authorList>
    </citation>
    <scope>NUCLEOTIDE SEQUENCE [LARGE SCALE GENOMIC DNA]</scope>
    <source>
        <strain evidence="8 9">Y002</strain>
    </source>
</reference>
<keyword evidence="9" id="KW-1185">Reference proteome</keyword>
<evidence type="ECO:0000313" key="8">
    <source>
        <dbReference type="EMBL" id="PWI57797.1"/>
    </source>
</evidence>
<gene>
    <name evidence="8" type="ORF">BM613_06275</name>
</gene>
<dbReference type="OrthoDB" id="9810492at2"/>
<keyword evidence="5 6" id="KW-0472">Membrane</keyword>
<evidence type="ECO:0000256" key="2">
    <source>
        <dbReference type="ARBA" id="ARBA00022448"/>
    </source>
</evidence>
<dbReference type="GO" id="GO:0005886">
    <property type="term" value="C:plasma membrane"/>
    <property type="evidence" value="ECO:0007669"/>
    <property type="project" value="UniProtKB-SubCell"/>
</dbReference>
<feature type="transmembrane region" description="Helical" evidence="6">
    <location>
        <begin position="402"/>
        <end position="420"/>
    </location>
</feature>
<feature type="transmembrane region" description="Helical" evidence="6">
    <location>
        <begin position="183"/>
        <end position="200"/>
    </location>
</feature>
<dbReference type="EMBL" id="MPDK01000008">
    <property type="protein sequence ID" value="PWI57797.1"/>
    <property type="molecule type" value="Genomic_DNA"/>
</dbReference>
<dbReference type="PROSITE" id="PS50850">
    <property type="entry name" value="MFS"/>
    <property type="match status" value="1"/>
</dbReference>
<keyword evidence="3 6" id="KW-0812">Transmembrane</keyword>
<comment type="subcellular location">
    <subcellularLocation>
        <location evidence="1">Cell membrane</location>
        <topology evidence="1">Multi-pass membrane protein</topology>
    </subcellularLocation>
</comment>
<feature type="transmembrane region" description="Helical" evidence="6">
    <location>
        <begin position="150"/>
        <end position="171"/>
    </location>
</feature>
<comment type="caution">
    <text evidence="8">The sequence shown here is derived from an EMBL/GenBank/DDBJ whole genome shotgun (WGS) entry which is preliminary data.</text>
</comment>
<feature type="transmembrane region" description="Helical" evidence="6">
    <location>
        <begin position="250"/>
        <end position="275"/>
    </location>
</feature>
<evidence type="ECO:0000256" key="1">
    <source>
        <dbReference type="ARBA" id="ARBA00004651"/>
    </source>
</evidence>
<dbReference type="InterPro" id="IPR011701">
    <property type="entry name" value="MFS"/>
</dbReference>
<sequence>MNPTSIPYTWSGFKSLHNSTRRLISARFLRSIAQGALAVDFTLYLRARAWTAPEIGLLLMAAGLSGAVLSLFIGIASDQIGRRLFLLIYEAGLTLGTALLLINHSVWLLVLIAVLFGFGRGANGASGPFAPAEQAWLAQHIPSTIRGSVFSLNAALQFWGMGIGALLSAYLVHLLPGETGPHAFYPVFFLNLVIALINYLQIFTLKETPINHGSNPRTILKTDATTTKSTELTTIVENEDLLRKKENRALFLLIIVNSVNSLGVGLIAPLLPYWFSVRYGVGPEAIGPVYGLTFFLTGASSLLVGKLSQKVGLTKSIILPRLLGVATLIALPFMPTFTLAAILYIIRSIVNRGSMGARQAFSVGLVRDQRRGLASSLNSVSWNIPSAIGPAIGGWLLGMGTLFWPFLLASLLQFAYIIMFSTMMGKYEPQTHTSLP</sequence>
<feature type="transmembrane region" description="Helical" evidence="6">
    <location>
        <begin position="287"/>
        <end position="307"/>
    </location>
</feature>
<dbReference type="PANTHER" id="PTHR23520:SF5">
    <property type="entry name" value="TRANSPORTER, PUTATIVE (AFU_ORTHOLOGUE AFUA_3G04000)-RELATED"/>
    <property type="match status" value="1"/>
</dbReference>
<dbReference type="InterPro" id="IPR020846">
    <property type="entry name" value="MFS_dom"/>
</dbReference>
<feature type="transmembrane region" description="Helical" evidence="6">
    <location>
        <begin position="57"/>
        <end position="77"/>
    </location>
</feature>
<evidence type="ECO:0000256" key="6">
    <source>
        <dbReference type="SAM" id="Phobius"/>
    </source>
</evidence>
<dbReference type="PANTHER" id="PTHR23520">
    <property type="entry name" value="TRANSPORTER, PUTATIVE (AFU_ORTHOLOGUE AFUA_3G04000)-RELATED"/>
    <property type="match status" value="1"/>
</dbReference>
<dbReference type="InterPro" id="IPR036259">
    <property type="entry name" value="MFS_trans_sf"/>
</dbReference>
<dbReference type="RefSeq" id="WP_109430330.1">
    <property type="nucleotide sequence ID" value="NZ_MPDK01000008.1"/>
</dbReference>
<protein>
    <submittedName>
        <fullName evidence="8">MFS transporter</fullName>
    </submittedName>
</protein>
<dbReference type="SUPFAM" id="SSF103473">
    <property type="entry name" value="MFS general substrate transporter"/>
    <property type="match status" value="1"/>
</dbReference>
<evidence type="ECO:0000256" key="4">
    <source>
        <dbReference type="ARBA" id="ARBA00022989"/>
    </source>
</evidence>
<organism evidence="8 9">
    <name type="scientific">Sulfoacidibacillus thermotolerans</name>
    <name type="common">Acidibacillus sulfuroxidans</name>
    <dbReference type="NCBI Taxonomy" id="1765684"/>
    <lineage>
        <taxon>Bacteria</taxon>
        <taxon>Bacillati</taxon>
        <taxon>Bacillota</taxon>
        <taxon>Bacilli</taxon>
        <taxon>Bacillales</taxon>
        <taxon>Alicyclobacillaceae</taxon>
        <taxon>Sulfoacidibacillus</taxon>
    </lineage>
</organism>
<name>A0A2U3D943_SULT2</name>
<dbReference type="AlphaFoldDB" id="A0A2U3D943"/>
<dbReference type="Gene3D" id="1.20.1250.20">
    <property type="entry name" value="MFS general substrate transporter like domains"/>
    <property type="match status" value="2"/>
</dbReference>
<feature type="transmembrane region" description="Helical" evidence="6">
    <location>
        <begin position="108"/>
        <end position="129"/>
    </location>
</feature>
<dbReference type="GO" id="GO:0022857">
    <property type="term" value="F:transmembrane transporter activity"/>
    <property type="evidence" value="ECO:0007669"/>
    <property type="project" value="InterPro"/>
</dbReference>
<proteinExistence type="predicted"/>
<feature type="transmembrane region" description="Helical" evidence="6">
    <location>
        <begin position="319"/>
        <end position="346"/>
    </location>
</feature>
<evidence type="ECO:0000259" key="7">
    <source>
        <dbReference type="PROSITE" id="PS50850"/>
    </source>
</evidence>
<evidence type="ECO:0000313" key="9">
    <source>
        <dbReference type="Proteomes" id="UP000245380"/>
    </source>
</evidence>
<keyword evidence="4 6" id="KW-1133">Transmembrane helix</keyword>
<evidence type="ECO:0000256" key="5">
    <source>
        <dbReference type="ARBA" id="ARBA00023136"/>
    </source>
</evidence>